<keyword evidence="3" id="KW-1185">Reference proteome</keyword>
<evidence type="ECO:0000313" key="2">
    <source>
        <dbReference type="EMBL" id="KAG0496397.1"/>
    </source>
</evidence>
<evidence type="ECO:0000256" key="1">
    <source>
        <dbReference type="SAM" id="Phobius"/>
    </source>
</evidence>
<name>A0A835S3I3_VANPL</name>
<dbReference type="OrthoDB" id="37730at2759"/>
<feature type="transmembrane region" description="Helical" evidence="1">
    <location>
        <begin position="24"/>
        <end position="43"/>
    </location>
</feature>
<dbReference type="EMBL" id="JADCNL010000001">
    <property type="protein sequence ID" value="KAG0496397.1"/>
    <property type="molecule type" value="Genomic_DNA"/>
</dbReference>
<proteinExistence type="predicted"/>
<comment type="caution">
    <text evidence="2">The sequence shown here is derived from an EMBL/GenBank/DDBJ whole genome shotgun (WGS) entry which is preliminary data.</text>
</comment>
<dbReference type="Proteomes" id="UP000636800">
    <property type="component" value="Chromosome 1"/>
</dbReference>
<organism evidence="2 3">
    <name type="scientific">Vanilla planifolia</name>
    <name type="common">Vanilla</name>
    <dbReference type="NCBI Taxonomy" id="51239"/>
    <lineage>
        <taxon>Eukaryota</taxon>
        <taxon>Viridiplantae</taxon>
        <taxon>Streptophyta</taxon>
        <taxon>Embryophyta</taxon>
        <taxon>Tracheophyta</taxon>
        <taxon>Spermatophyta</taxon>
        <taxon>Magnoliopsida</taxon>
        <taxon>Liliopsida</taxon>
        <taxon>Asparagales</taxon>
        <taxon>Orchidaceae</taxon>
        <taxon>Vanilloideae</taxon>
        <taxon>Vanilleae</taxon>
        <taxon>Vanilla</taxon>
    </lineage>
</organism>
<accession>A0A835S3I3</accession>
<sequence>MNLDQPRRLDRWVAVAEKLWQKNYWKHMFIIIIIFLTESGLLFSCRRLHFVRIESYADRGFEFANCDSIPSLLSFELCVPELGHRLLPPLAPWSAVHLRAEGSTENSAKVETGD</sequence>
<keyword evidence="1" id="KW-1133">Transmembrane helix</keyword>
<protein>
    <submittedName>
        <fullName evidence="2">Uncharacterized protein</fullName>
    </submittedName>
</protein>
<dbReference type="AlphaFoldDB" id="A0A835S3I3"/>
<evidence type="ECO:0000313" key="3">
    <source>
        <dbReference type="Proteomes" id="UP000636800"/>
    </source>
</evidence>
<gene>
    <name evidence="2" type="ORF">HPP92_001088</name>
</gene>
<keyword evidence="1" id="KW-0472">Membrane</keyword>
<reference evidence="2 3" key="1">
    <citation type="journal article" date="2020" name="Nat. Food">
        <title>A phased Vanilla planifolia genome enables genetic improvement of flavour and production.</title>
        <authorList>
            <person name="Hasing T."/>
            <person name="Tang H."/>
            <person name="Brym M."/>
            <person name="Khazi F."/>
            <person name="Huang T."/>
            <person name="Chambers A.H."/>
        </authorList>
    </citation>
    <scope>NUCLEOTIDE SEQUENCE [LARGE SCALE GENOMIC DNA]</scope>
    <source>
        <tissue evidence="2">Leaf</tissue>
    </source>
</reference>
<keyword evidence="1" id="KW-0812">Transmembrane</keyword>